<dbReference type="Pfam" id="PF17998">
    <property type="entry name" value="AgI_II_C2"/>
    <property type="match status" value="1"/>
</dbReference>
<dbReference type="InterPro" id="IPR041033">
    <property type="entry name" value="SpaA_PFL_dom_1"/>
</dbReference>
<protein>
    <submittedName>
        <fullName evidence="7">SpaA isopeptide-forming pilin-related protein</fullName>
    </submittedName>
</protein>
<evidence type="ECO:0000259" key="5">
    <source>
        <dbReference type="Pfam" id="PF17802"/>
    </source>
</evidence>
<dbReference type="RefSeq" id="WP_158423894.1">
    <property type="nucleotide sequence ID" value="NZ_JAOQJQ010000001.1"/>
</dbReference>
<evidence type="ECO:0000313" key="7">
    <source>
        <dbReference type="EMBL" id="MCU6761022.1"/>
    </source>
</evidence>
<dbReference type="Pfam" id="PF17802">
    <property type="entry name" value="SpaA"/>
    <property type="match status" value="2"/>
</dbReference>
<comment type="caution">
    <text evidence="7">The sequence shown here is derived from an EMBL/GenBank/DDBJ whole genome shotgun (WGS) entry which is preliminary data.</text>
</comment>
<evidence type="ECO:0000259" key="6">
    <source>
        <dbReference type="Pfam" id="PF17998"/>
    </source>
</evidence>
<feature type="domain" description="SpaA-like prealbumin fold" evidence="5">
    <location>
        <begin position="642"/>
        <end position="725"/>
    </location>
</feature>
<keyword evidence="8" id="KW-1185">Reference proteome</keyword>
<name>A0ABT2TFV6_9FIRM</name>
<dbReference type="InterPro" id="IPR013783">
    <property type="entry name" value="Ig-like_fold"/>
</dbReference>
<gene>
    <name evidence="7" type="ORF">OCV88_01565</name>
</gene>
<reference evidence="7 8" key="1">
    <citation type="journal article" date="2021" name="ISME Commun">
        <title>Automated analysis of genomic sequences facilitates high-throughput and comprehensive description of bacteria.</title>
        <authorList>
            <person name="Hitch T.C.A."/>
        </authorList>
    </citation>
    <scope>NUCLEOTIDE SEQUENCE [LARGE SCALE GENOMIC DNA]</scope>
    <source>
        <strain evidence="7 8">Sanger_109</strain>
    </source>
</reference>
<feature type="signal peptide" evidence="4">
    <location>
        <begin position="1"/>
        <end position="34"/>
    </location>
</feature>
<dbReference type="Proteomes" id="UP001652442">
    <property type="component" value="Unassembled WGS sequence"/>
</dbReference>
<organism evidence="7 8">
    <name type="scientific">Brotonthovivens ammoniilytica</name>
    <dbReference type="NCBI Taxonomy" id="2981725"/>
    <lineage>
        <taxon>Bacteria</taxon>
        <taxon>Bacillati</taxon>
        <taxon>Bacillota</taxon>
        <taxon>Clostridia</taxon>
        <taxon>Lachnospirales</taxon>
        <taxon>Lachnospiraceae</taxon>
        <taxon>Brotonthovivens</taxon>
    </lineage>
</organism>
<dbReference type="EMBL" id="JAOQJQ010000001">
    <property type="protein sequence ID" value="MCU6761022.1"/>
    <property type="molecule type" value="Genomic_DNA"/>
</dbReference>
<feature type="domain" description="Adhesin isopeptide-forming adherence" evidence="6">
    <location>
        <begin position="386"/>
        <end position="506"/>
    </location>
</feature>
<dbReference type="PANTHER" id="PTHR36108:SF13">
    <property type="entry name" value="COLOSSIN-B-RELATED"/>
    <property type="match status" value="1"/>
</dbReference>
<sequence length="880" mass="98984">MRKRADLTQKSVAAVCIAVILCMVFLLLPMPVNAADQYAYKMDGDKLITVVNDKSTLSGTYSFTPRVNSKTVVTAQGTALKGANDSPAMSNCSKTDILSKPCFIFAGTSEEDFSDCWIKYANVGTWYDNSDNPHIVDIKVTVNSVSFAKTDDGNNFPFSFAAEKGSIGILMSRYGRVKMTLTFYEHGTNKKLNLSGHFNIGDVDVNQGVLMYKNNVKQYYVYDDSDSNLKVNTTGYSSGYVFYADTDTNFANGLKKAMVMESFSGSEVSFYYYGKYRPGTNGTAKSIKGAFQEIYGNVTNSKWQHFYDLCKSAYDAKDYTGYNYQDSNSKYDGGMFMNTFFELSADAPMAQNMPDPVKTISVEASDFTENHVSSVQEDLNEALLGKTDHLFYYNIYQYVPYESLAEFQYDKLEITDTLRDFLKTDTGQCSVYNENGTDVTKYFDVSVKGSKVTFRAKADYLKKNSFYGHSYKFRIKCCVKDLDSLKNSQEKQMSSETASNGIVTETYSWENTAQRHMERFGNDSDMETNLVIVKAKHKIVDSTVILQKVSEKVFSETEEVKIGQVKFHIWREDQTFDQILETDDSGKITLTDLKPGRYFYQETGAPSGYIKDDTVREFLVDDEGLIQGKVKETFQVKNSPIQIQIRKLDAVTGQPLAGAHLKLVDSSDKTYLTFVSKDTPKQIARIPAGTYTLIETKAPKGYALADPVTVKIEEKPEIQTFEMKDVPYGSLTVVKKLKFSEITFAHGNPIFRFTVSGKDLAGKSHEYGTVLEFTDELKPDGSGFVTVSHTFFNIPAGTAYQVEENFSLRYRLENVSSLYNNVTIQKIKEGAYGDKPSELFKTTVNLQQKLKGTSVTFENVKCIWDDYTHTDMINNSITVK</sequence>
<proteinExistence type="inferred from homology"/>
<comment type="similarity">
    <text evidence="1">Belongs to the serine-aspartate repeat-containing protein (SDr) family.</text>
</comment>
<evidence type="ECO:0000256" key="3">
    <source>
        <dbReference type="ARBA" id="ARBA00022729"/>
    </source>
</evidence>
<evidence type="ECO:0000256" key="2">
    <source>
        <dbReference type="ARBA" id="ARBA00022525"/>
    </source>
</evidence>
<keyword evidence="2" id="KW-0964">Secreted</keyword>
<dbReference type="InterPro" id="IPR026345">
    <property type="entry name" value="Adh_isopep-form_adh_dom"/>
</dbReference>
<dbReference type="PANTHER" id="PTHR36108">
    <property type="entry name" value="COLOSSIN-B-RELATED"/>
    <property type="match status" value="1"/>
</dbReference>
<evidence type="ECO:0000256" key="4">
    <source>
        <dbReference type="SAM" id="SignalP"/>
    </source>
</evidence>
<dbReference type="SUPFAM" id="SSF49478">
    <property type="entry name" value="Cna protein B-type domain"/>
    <property type="match status" value="1"/>
</dbReference>
<accession>A0ABT2TFV6</accession>
<evidence type="ECO:0000256" key="1">
    <source>
        <dbReference type="ARBA" id="ARBA00007257"/>
    </source>
</evidence>
<keyword evidence="3 4" id="KW-0732">Signal</keyword>
<feature type="chain" id="PRO_5046785153" evidence="4">
    <location>
        <begin position="35"/>
        <end position="880"/>
    </location>
</feature>
<feature type="domain" description="SpaA-like prealbumin fold" evidence="5">
    <location>
        <begin position="556"/>
        <end position="627"/>
    </location>
</feature>
<evidence type="ECO:0000313" key="8">
    <source>
        <dbReference type="Proteomes" id="UP001652442"/>
    </source>
</evidence>
<dbReference type="Gene3D" id="2.60.40.10">
    <property type="entry name" value="Immunoglobulins"/>
    <property type="match status" value="2"/>
</dbReference>